<gene>
    <name evidence="2" type="ORF">GCM10010269_56080</name>
</gene>
<proteinExistence type="predicted"/>
<dbReference type="EMBL" id="BMTL01000025">
    <property type="protein sequence ID" value="GGS09667.1"/>
    <property type="molecule type" value="Genomic_DNA"/>
</dbReference>
<evidence type="ECO:0000313" key="3">
    <source>
        <dbReference type="Proteomes" id="UP000606194"/>
    </source>
</evidence>
<organism evidence="2 3">
    <name type="scientific">Streptomyces humidus</name>
    <dbReference type="NCBI Taxonomy" id="52259"/>
    <lineage>
        <taxon>Bacteria</taxon>
        <taxon>Bacillati</taxon>
        <taxon>Actinomycetota</taxon>
        <taxon>Actinomycetes</taxon>
        <taxon>Kitasatosporales</taxon>
        <taxon>Streptomycetaceae</taxon>
        <taxon>Streptomyces</taxon>
    </lineage>
</organism>
<comment type="caution">
    <text evidence="2">The sequence shown here is derived from an EMBL/GenBank/DDBJ whole genome shotgun (WGS) entry which is preliminary data.</text>
</comment>
<keyword evidence="3" id="KW-1185">Reference proteome</keyword>
<protein>
    <submittedName>
        <fullName evidence="2">Uncharacterized protein</fullName>
    </submittedName>
</protein>
<reference evidence="2" key="1">
    <citation type="journal article" date="2014" name="Int. J. Syst. Evol. Microbiol.">
        <title>Complete genome sequence of Corynebacterium casei LMG S-19264T (=DSM 44701T), isolated from a smear-ripened cheese.</title>
        <authorList>
            <consortium name="US DOE Joint Genome Institute (JGI-PGF)"/>
            <person name="Walter F."/>
            <person name="Albersmeier A."/>
            <person name="Kalinowski J."/>
            <person name="Ruckert C."/>
        </authorList>
    </citation>
    <scope>NUCLEOTIDE SEQUENCE</scope>
    <source>
        <strain evidence="2">JCM 4386</strain>
    </source>
</reference>
<evidence type="ECO:0000256" key="1">
    <source>
        <dbReference type="SAM" id="MobiDB-lite"/>
    </source>
</evidence>
<sequence length="93" mass="9303">MDQTVGVRPSRPQAIRDEAPARPASAGDAGPGGGRPTALSTLGVGIRKAGVFADAAGVREEFCRALLVLGGTFARRGLPFVCFSHGAGSGPVG</sequence>
<accession>A0A918L5J7</accession>
<dbReference type="AlphaFoldDB" id="A0A918L5J7"/>
<name>A0A918L5J7_9ACTN</name>
<evidence type="ECO:0000313" key="2">
    <source>
        <dbReference type="EMBL" id="GGS09667.1"/>
    </source>
</evidence>
<reference evidence="2" key="2">
    <citation type="submission" date="2020-09" db="EMBL/GenBank/DDBJ databases">
        <authorList>
            <person name="Sun Q."/>
            <person name="Ohkuma M."/>
        </authorList>
    </citation>
    <scope>NUCLEOTIDE SEQUENCE</scope>
    <source>
        <strain evidence="2">JCM 4386</strain>
    </source>
</reference>
<feature type="region of interest" description="Disordered" evidence="1">
    <location>
        <begin position="1"/>
        <end position="38"/>
    </location>
</feature>
<dbReference type="Proteomes" id="UP000606194">
    <property type="component" value="Unassembled WGS sequence"/>
</dbReference>